<evidence type="ECO:0000256" key="4">
    <source>
        <dbReference type="ARBA" id="ARBA00022741"/>
    </source>
</evidence>
<dbReference type="GO" id="GO:0005524">
    <property type="term" value="F:ATP binding"/>
    <property type="evidence" value="ECO:0007669"/>
    <property type="project" value="UniProtKB-KW"/>
</dbReference>
<feature type="binding site" evidence="7">
    <location>
        <begin position="291"/>
        <end position="293"/>
    </location>
    <ligand>
        <name>ATP</name>
        <dbReference type="ChEBI" id="CHEBI:30616"/>
    </ligand>
</feature>
<dbReference type="NCBIfam" id="TIGR00016">
    <property type="entry name" value="ackA"/>
    <property type="match status" value="1"/>
</dbReference>
<feature type="site" description="Transition state stabilizer" evidence="7">
    <location>
        <position position="249"/>
    </location>
</feature>
<evidence type="ECO:0000256" key="3">
    <source>
        <dbReference type="ARBA" id="ARBA00022723"/>
    </source>
</evidence>
<organism evidence="9 10">
    <name type="scientific">Anaeroplasma bactoclasticum</name>
    <dbReference type="NCBI Taxonomy" id="2088"/>
    <lineage>
        <taxon>Bacteria</taxon>
        <taxon>Bacillati</taxon>
        <taxon>Mycoplasmatota</taxon>
        <taxon>Mollicutes</taxon>
        <taxon>Anaeroplasmatales</taxon>
        <taxon>Anaeroplasmataceae</taxon>
        <taxon>Anaeroplasma</taxon>
    </lineage>
</organism>
<evidence type="ECO:0000256" key="5">
    <source>
        <dbReference type="ARBA" id="ARBA00022777"/>
    </source>
</evidence>
<evidence type="ECO:0000256" key="2">
    <source>
        <dbReference type="ARBA" id="ARBA00022679"/>
    </source>
</evidence>
<comment type="cofactor">
    <cofactor evidence="7">
        <name>Mg(2+)</name>
        <dbReference type="ChEBI" id="CHEBI:18420"/>
    </cofactor>
    <cofactor evidence="7">
        <name>Mn(2+)</name>
        <dbReference type="ChEBI" id="CHEBI:29035"/>
    </cofactor>
    <text evidence="7">Mg(2+). Can also accept Mn(2+).</text>
</comment>
<feature type="binding site" evidence="7">
    <location>
        <position position="15"/>
    </location>
    <ligand>
        <name>ATP</name>
        <dbReference type="ChEBI" id="CHEBI:30616"/>
    </ligand>
</feature>
<dbReference type="InterPro" id="IPR000890">
    <property type="entry name" value="Aliphatic_acid_kin_short-chain"/>
</dbReference>
<dbReference type="PIRSF" id="PIRSF000722">
    <property type="entry name" value="Acetate_prop_kin"/>
    <property type="match status" value="1"/>
</dbReference>
<proteinExistence type="inferred from homology"/>
<dbReference type="PROSITE" id="PS01076">
    <property type="entry name" value="ACETATE_KINASE_2"/>
    <property type="match status" value="1"/>
</dbReference>
<keyword evidence="5 7" id="KW-0418">Kinase</keyword>
<feature type="binding site" evidence="7">
    <location>
        <begin position="340"/>
        <end position="344"/>
    </location>
    <ligand>
        <name>ATP</name>
        <dbReference type="ChEBI" id="CHEBI:30616"/>
    </ligand>
</feature>
<feature type="binding site" evidence="7">
    <location>
        <begin position="216"/>
        <end position="220"/>
    </location>
    <ligand>
        <name>ATP</name>
        <dbReference type="ChEBI" id="CHEBI:30616"/>
    </ligand>
</feature>
<dbReference type="CDD" id="cd24010">
    <property type="entry name" value="ASKHA_NBD_AcK_PK"/>
    <property type="match status" value="1"/>
</dbReference>
<dbReference type="GO" id="GO:0008776">
    <property type="term" value="F:acetate kinase activity"/>
    <property type="evidence" value="ECO:0007669"/>
    <property type="project" value="UniProtKB-UniRule"/>
</dbReference>
<feature type="binding site" evidence="7">
    <location>
        <position position="393"/>
    </location>
    <ligand>
        <name>Mg(2+)</name>
        <dbReference type="ChEBI" id="CHEBI:18420"/>
    </ligand>
</feature>
<evidence type="ECO:0000256" key="8">
    <source>
        <dbReference type="RuleBase" id="RU003835"/>
    </source>
</evidence>
<dbReference type="AlphaFoldDB" id="A0A397RN96"/>
<dbReference type="EMBL" id="QXEV01000015">
    <property type="protein sequence ID" value="RIA75593.1"/>
    <property type="molecule type" value="Genomic_DNA"/>
</dbReference>
<dbReference type="PROSITE" id="PS01075">
    <property type="entry name" value="ACETATE_KINASE_1"/>
    <property type="match status" value="1"/>
</dbReference>
<keyword evidence="10" id="KW-1185">Reference proteome</keyword>
<comment type="function">
    <text evidence="7">Catalyzes the formation of acetyl phosphate from acetate and ATP. Can also catalyze the reverse reaction.</text>
</comment>
<dbReference type="HAMAP" id="MF_00020">
    <property type="entry name" value="Acetate_kinase"/>
    <property type="match status" value="1"/>
</dbReference>
<dbReference type="PRINTS" id="PR00471">
    <property type="entry name" value="ACETATEKNASE"/>
</dbReference>
<dbReference type="GO" id="GO:0006085">
    <property type="term" value="P:acetyl-CoA biosynthetic process"/>
    <property type="evidence" value="ECO:0007669"/>
    <property type="project" value="UniProtKB-UniRule"/>
</dbReference>
<dbReference type="SUPFAM" id="SSF53067">
    <property type="entry name" value="Actin-like ATPase domain"/>
    <property type="match status" value="2"/>
</dbReference>
<protein>
    <recommendedName>
        <fullName evidence="7">Acetate kinase</fullName>
        <ecNumber evidence="7">2.7.2.1</ecNumber>
    </recommendedName>
    <alternativeName>
        <fullName evidence="7">Acetokinase</fullName>
    </alternativeName>
</protein>
<keyword evidence="6 7" id="KW-0067">ATP-binding</keyword>
<keyword evidence="2 7" id="KW-0808">Transferase</keyword>
<evidence type="ECO:0000256" key="6">
    <source>
        <dbReference type="ARBA" id="ARBA00022840"/>
    </source>
</evidence>
<dbReference type="GO" id="GO:0000287">
    <property type="term" value="F:magnesium ion binding"/>
    <property type="evidence" value="ECO:0007669"/>
    <property type="project" value="UniProtKB-UniRule"/>
</dbReference>
<keyword evidence="4 7" id="KW-0547">Nucleotide-binding</keyword>
<dbReference type="Gene3D" id="3.30.420.40">
    <property type="match status" value="2"/>
</dbReference>
<feature type="active site" description="Proton donor/acceptor" evidence="7">
    <location>
        <position position="156"/>
    </location>
</feature>
<dbReference type="GO" id="GO:0006083">
    <property type="term" value="P:acetate metabolic process"/>
    <property type="evidence" value="ECO:0007669"/>
    <property type="project" value="TreeGrafter"/>
</dbReference>
<accession>A0A397RN96</accession>
<dbReference type="OrthoDB" id="9802453at2"/>
<feature type="site" description="Transition state stabilizer" evidence="7">
    <location>
        <position position="188"/>
    </location>
</feature>
<keyword evidence="7" id="KW-0460">Magnesium</keyword>
<dbReference type="UniPathway" id="UPA00340">
    <property type="reaction ID" value="UER00458"/>
</dbReference>
<evidence type="ECO:0000256" key="7">
    <source>
        <dbReference type="HAMAP-Rule" id="MF_00020"/>
    </source>
</evidence>
<dbReference type="PANTHER" id="PTHR21060:SF15">
    <property type="entry name" value="ACETATE KINASE-RELATED"/>
    <property type="match status" value="1"/>
</dbReference>
<name>A0A397RN96_9MOLU</name>
<dbReference type="InParanoid" id="A0A397RN96"/>
<dbReference type="InterPro" id="IPR004372">
    <property type="entry name" value="Ac/propionate_kinase"/>
</dbReference>
<comment type="pathway">
    <text evidence="7">Metabolic intermediate biosynthesis; acetyl-CoA biosynthesis; acetyl-CoA from acetate: step 1/2.</text>
</comment>
<keyword evidence="7" id="KW-0963">Cytoplasm</keyword>
<feature type="binding site" evidence="7">
    <location>
        <position position="8"/>
    </location>
    <ligand>
        <name>Mg(2+)</name>
        <dbReference type="ChEBI" id="CHEBI:18420"/>
    </ligand>
</feature>
<sequence length="408" mass="44410">MAKIMAVNAGSSSIKFQLLEMPEEKVIASGTVEKIGSVDGSGKPLNGIVTLKYNGKKEETTPVIPTHAEGVQLVLDALIDKQILKSLDEINGVGHRIVQGGEYFKDSTLVDGPDGVVVNKIADLADLAPLHNPAHIVGIKAFYKALPKVPEVVVFDTVFHQTMPEEAYMYAIPYEWYTKYGIRKYGAHGTSHKYVSQRAAELIGKPLNETNVIVCHLGNGASISAVEGGKCKDTSMGLTPLEGIPMGTRTGNIDPTVVSYICNKEGKTADEVVNILNKKSGYLGLSGRSNDARDVTEGMNNGDHRCKLTFDVQAKRVADYIASYWLYLGGKVDVIAFTAGMGENLKHLRQKIVARLAPLGVKLDEKLNDTFSDERIISTPDSKIQVWIIPTNEEVMIARDTVRVANIK</sequence>
<dbReference type="GO" id="GO:0005737">
    <property type="term" value="C:cytoplasm"/>
    <property type="evidence" value="ECO:0007669"/>
    <property type="project" value="UniProtKB-SubCell"/>
</dbReference>
<evidence type="ECO:0000313" key="10">
    <source>
        <dbReference type="Proteomes" id="UP000266506"/>
    </source>
</evidence>
<dbReference type="InterPro" id="IPR023865">
    <property type="entry name" value="Aliphatic_acid_kinase_CS"/>
</dbReference>
<reference evidence="9 10" key="1">
    <citation type="submission" date="2018-08" db="EMBL/GenBank/DDBJ databases">
        <title>Genomic Encyclopedia of Archaeal and Bacterial Type Strains, Phase II (KMG-II): from individual species to whole genera.</title>
        <authorList>
            <person name="Goeker M."/>
        </authorList>
    </citation>
    <scope>NUCLEOTIDE SEQUENCE [LARGE SCALE GENOMIC DNA]</scope>
    <source>
        <strain evidence="9 10">ATCC 27112</strain>
    </source>
</reference>
<comment type="subcellular location">
    <subcellularLocation>
        <location evidence="7">Cytoplasm</location>
    </subcellularLocation>
</comment>
<feature type="binding site" evidence="7">
    <location>
        <position position="96"/>
    </location>
    <ligand>
        <name>substrate</name>
    </ligand>
</feature>
<evidence type="ECO:0000256" key="1">
    <source>
        <dbReference type="ARBA" id="ARBA00008748"/>
    </source>
</evidence>
<dbReference type="RefSeq" id="WP_119016460.1">
    <property type="nucleotide sequence ID" value="NZ_QXEV01000015.1"/>
</dbReference>
<comment type="similarity">
    <text evidence="1 7 8">Belongs to the acetokinase family.</text>
</comment>
<comment type="catalytic activity">
    <reaction evidence="7">
        <text>acetate + ATP = acetyl phosphate + ADP</text>
        <dbReference type="Rhea" id="RHEA:11352"/>
        <dbReference type="ChEBI" id="CHEBI:22191"/>
        <dbReference type="ChEBI" id="CHEBI:30089"/>
        <dbReference type="ChEBI" id="CHEBI:30616"/>
        <dbReference type="ChEBI" id="CHEBI:456216"/>
        <dbReference type="EC" id="2.7.2.1"/>
    </reaction>
</comment>
<gene>
    <name evidence="7" type="primary">ackA</name>
    <name evidence="9" type="ORF">EI71_01331</name>
</gene>
<dbReference type="EC" id="2.7.2.1" evidence="7"/>
<dbReference type="PANTHER" id="PTHR21060">
    <property type="entry name" value="ACETATE KINASE"/>
    <property type="match status" value="1"/>
</dbReference>
<comment type="subunit">
    <text evidence="7">Homodimer.</text>
</comment>
<comment type="caution">
    <text evidence="9">The sequence shown here is derived from an EMBL/GenBank/DDBJ whole genome shotgun (WGS) entry which is preliminary data.</text>
</comment>
<evidence type="ECO:0000313" key="9">
    <source>
        <dbReference type="EMBL" id="RIA75593.1"/>
    </source>
</evidence>
<keyword evidence="3 7" id="KW-0479">Metal-binding</keyword>
<dbReference type="Proteomes" id="UP000266506">
    <property type="component" value="Unassembled WGS sequence"/>
</dbReference>
<dbReference type="InterPro" id="IPR043129">
    <property type="entry name" value="ATPase_NBD"/>
</dbReference>
<dbReference type="FunCoup" id="A0A397RN96">
    <property type="interactions" value="270"/>
</dbReference>
<dbReference type="Pfam" id="PF00871">
    <property type="entry name" value="Acetate_kinase"/>
    <property type="match status" value="1"/>
</dbReference>